<reference evidence="1" key="1">
    <citation type="journal article" date="2020" name="Stud. Mycol.">
        <title>101 Dothideomycetes genomes: a test case for predicting lifestyles and emergence of pathogens.</title>
        <authorList>
            <person name="Haridas S."/>
            <person name="Albert R."/>
            <person name="Binder M."/>
            <person name="Bloem J."/>
            <person name="Labutti K."/>
            <person name="Salamov A."/>
            <person name="Andreopoulos B."/>
            <person name="Baker S."/>
            <person name="Barry K."/>
            <person name="Bills G."/>
            <person name="Bluhm B."/>
            <person name="Cannon C."/>
            <person name="Castanera R."/>
            <person name="Culley D."/>
            <person name="Daum C."/>
            <person name="Ezra D."/>
            <person name="Gonzalez J."/>
            <person name="Henrissat B."/>
            <person name="Kuo A."/>
            <person name="Liang C."/>
            <person name="Lipzen A."/>
            <person name="Lutzoni F."/>
            <person name="Magnuson J."/>
            <person name="Mondo S."/>
            <person name="Nolan M."/>
            <person name="Ohm R."/>
            <person name="Pangilinan J."/>
            <person name="Park H.-J."/>
            <person name="Ramirez L."/>
            <person name="Alfaro M."/>
            <person name="Sun H."/>
            <person name="Tritt A."/>
            <person name="Yoshinaga Y."/>
            <person name="Zwiers L.-H."/>
            <person name="Turgeon B."/>
            <person name="Goodwin S."/>
            <person name="Spatafora J."/>
            <person name="Crous P."/>
            <person name="Grigoriev I."/>
        </authorList>
    </citation>
    <scope>NUCLEOTIDE SEQUENCE</scope>
    <source>
        <strain evidence="1">CBS 480.64</strain>
    </source>
</reference>
<accession>A0A6A7C0F3</accession>
<dbReference type="AlphaFoldDB" id="A0A6A7C0F3"/>
<dbReference type="Pfam" id="PF06041">
    <property type="entry name" value="DUF924"/>
    <property type="match status" value="1"/>
</dbReference>
<sequence length="261" mass="30077">MSLDKSIFNADLYTSLHRFWFGDSSNRDYSQNASKWFGMGQTPAQKKAFDNECASHFSRALESISPSKYPLREWQGYDQDLQHAHEIAAPFLAQLKSPPKTENSNEETLLSMCILLDQIPRNIYRDKQTLPLVYNHYDRISFALVNASVDVIRTTLKKVGGGGRHPMEVMWLWMPLLHSEYRPAHELVGEFVRDVKNRCAPDSQEVKMMEMAEKSAVDHREIVKRFGRYPHRNISLGRETTKEEKEYLVTADTFGVSQDGT</sequence>
<dbReference type="OrthoDB" id="414698at2759"/>
<dbReference type="InterPro" id="IPR011990">
    <property type="entry name" value="TPR-like_helical_dom_sf"/>
</dbReference>
<gene>
    <name evidence="1" type="ORF">K470DRAFT_270222</name>
</gene>
<organism evidence="1 2">
    <name type="scientific">Piedraia hortae CBS 480.64</name>
    <dbReference type="NCBI Taxonomy" id="1314780"/>
    <lineage>
        <taxon>Eukaryota</taxon>
        <taxon>Fungi</taxon>
        <taxon>Dikarya</taxon>
        <taxon>Ascomycota</taxon>
        <taxon>Pezizomycotina</taxon>
        <taxon>Dothideomycetes</taxon>
        <taxon>Dothideomycetidae</taxon>
        <taxon>Capnodiales</taxon>
        <taxon>Piedraiaceae</taxon>
        <taxon>Piedraia</taxon>
    </lineage>
</organism>
<dbReference type="InterPro" id="IPR010323">
    <property type="entry name" value="DUF924"/>
</dbReference>
<evidence type="ECO:0000313" key="2">
    <source>
        <dbReference type="Proteomes" id="UP000799421"/>
    </source>
</evidence>
<dbReference type="Gene3D" id="1.25.40.10">
    <property type="entry name" value="Tetratricopeptide repeat domain"/>
    <property type="match status" value="1"/>
</dbReference>
<keyword evidence="2" id="KW-1185">Reference proteome</keyword>
<proteinExistence type="predicted"/>
<dbReference type="EMBL" id="MU005976">
    <property type="protein sequence ID" value="KAF2860991.1"/>
    <property type="molecule type" value="Genomic_DNA"/>
</dbReference>
<dbReference type="Gene3D" id="1.20.58.320">
    <property type="entry name" value="TPR-like"/>
    <property type="match status" value="1"/>
</dbReference>
<protein>
    <recommendedName>
        <fullName evidence="3">DUF924-domain-containing protein</fullName>
    </recommendedName>
</protein>
<name>A0A6A7C0F3_9PEZI</name>
<dbReference type="SUPFAM" id="SSF48452">
    <property type="entry name" value="TPR-like"/>
    <property type="match status" value="1"/>
</dbReference>
<evidence type="ECO:0008006" key="3">
    <source>
        <dbReference type="Google" id="ProtNLM"/>
    </source>
</evidence>
<dbReference type="Proteomes" id="UP000799421">
    <property type="component" value="Unassembled WGS sequence"/>
</dbReference>
<evidence type="ECO:0000313" key="1">
    <source>
        <dbReference type="EMBL" id="KAF2860991.1"/>
    </source>
</evidence>